<dbReference type="SUPFAM" id="SSF53850">
    <property type="entry name" value="Periplasmic binding protein-like II"/>
    <property type="match status" value="1"/>
</dbReference>
<dbReference type="Gene3D" id="3.40.190.10">
    <property type="entry name" value="Periplasmic binding protein-like II"/>
    <property type="match status" value="2"/>
</dbReference>
<reference evidence="3 4" key="1">
    <citation type="submission" date="2021-08" db="EMBL/GenBank/DDBJ databases">
        <title>complete genome sequencing of Deefgea sp. D25.</title>
        <authorList>
            <person name="Bae J.-W."/>
            <person name="Gim D.-H."/>
        </authorList>
    </citation>
    <scope>NUCLEOTIDE SEQUENCE [LARGE SCALE GENOMIC DNA]</scope>
    <source>
        <strain evidence="3 4">D25</strain>
    </source>
</reference>
<protein>
    <submittedName>
        <fullName evidence="3">Transporter substrate-binding domain-containing protein</fullName>
    </submittedName>
</protein>
<evidence type="ECO:0000256" key="1">
    <source>
        <dbReference type="SAM" id="SignalP"/>
    </source>
</evidence>
<dbReference type="RefSeq" id="WP_221005411.1">
    <property type="nucleotide sequence ID" value="NZ_CP081150.1"/>
</dbReference>
<organism evidence="3 4">
    <name type="scientific">Deefgea tanakiae</name>
    <dbReference type="NCBI Taxonomy" id="2865840"/>
    <lineage>
        <taxon>Bacteria</taxon>
        <taxon>Pseudomonadati</taxon>
        <taxon>Pseudomonadota</taxon>
        <taxon>Betaproteobacteria</taxon>
        <taxon>Neisseriales</taxon>
        <taxon>Chitinibacteraceae</taxon>
        <taxon>Deefgea</taxon>
    </lineage>
</organism>
<proteinExistence type="predicted"/>
<gene>
    <name evidence="3" type="ORF">K4H28_11935</name>
</gene>
<sequence>MRRYLLLSLLLPQLCLATTTLTLCEDSESIYPWTNTNRPGLNRLLLESVAKELNLELKIINQPWLRCQADLKNNKIDGLYPISFSTERDQLFAYPKRDGRLEITQKLMDDGYSLYRRKGDQSVQWDGKKITINSTLPIGIQRGYSVGANLKAMGMPIDEGAYPINANLQKLMSQRVAATAMRTGAADYAIASQLPFARSIEKLNPPLEFKPYFLALSKQFVKTKPELAKKIWQTIAVQRESKMYQSIEENYR</sequence>
<dbReference type="Proteomes" id="UP000825679">
    <property type="component" value="Chromosome"/>
</dbReference>
<keyword evidence="4" id="KW-1185">Reference proteome</keyword>
<name>A0ABX8Z7Z1_9NEIS</name>
<dbReference type="InterPro" id="IPR001638">
    <property type="entry name" value="Solute-binding_3/MltF_N"/>
</dbReference>
<keyword evidence="1" id="KW-0732">Signal</keyword>
<dbReference type="EMBL" id="CP081150">
    <property type="protein sequence ID" value="QZA77014.1"/>
    <property type="molecule type" value="Genomic_DNA"/>
</dbReference>
<feature type="signal peptide" evidence="1">
    <location>
        <begin position="1"/>
        <end position="17"/>
    </location>
</feature>
<dbReference type="Pfam" id="PF00497">
    <property type="entry name" value="SBP_bac_3"/>
    <property type="match status" value="1"/>
</dbReference>
<evidence type="ECO:0000313" key="4">
    <source>
        <dbReference type="Proteomes" id="UP000825679"/>
    </source>
</evidence>
<feature type="chain" id="PRO_5046956576" evidence="1">
    <location>
        <begin position="18"/>
        <end position="252"/>
    </location>
</feature>
<feature type="domain" description="Solute-binding protein family 3/N-terminal" evidence="2">
    <location>
        <begin position="37"/>
        <end position="251"/>
    </location>
</feature>
<accession>A0ABX8Z7Z1</accession>
<evidence type="ECO:0000259" key="2">
    <source>
        <dbReference type="Pfam" id="PF00497"/>
    </source>
</evidence>
<evidence type="ECO:0000313" key="3">
    <source>
        <dbReference type="EMBL" id="QZA77014.1"/>
    </source>
</evidence>